<dbReference type="EMBL" id="CP001670">
    <property type="protein sequence ID" value="AFZ80732.1"/>
    <property type="molecule type" value="Genomic_DNA"/>
</dbReference>
<comment type="subcellular location">
    <subcellularLocation>
        <location evidence="1">Mitochondrion</location>
    </subcellularLocation>
</comment>
<dbReference type="Gene3D" id="1.10.10.140">
    <property type="entry name" value="Cytochrome c oxidase, subunit VIb"/>
    <property type="match status" value="1"/>
</dbReference>
<evidence type="ECO:0000256" key="2">
    <source>
        <dbReference type="ARBA" id="ARBA00023128"/>
    </source>
</evidence>
<reference evidence="4 5" key="1">
    <citation type="journal article" date="2012" name="BMC Genomics">
        <title>Comparative genomic analysis and phylogenetic position of Theileria equi.</title>
        <authorList>
            <person name="Kappmeyer L.S."/>
            <person name="Thiagarajan M."/>
            <person name="Herndon D.R."/>
            <person name="Ramsay J.D."/>
            <person name="Caler E."/>
            <person name="Djikeng A."/>
            <person name="Gillespie J.J."/>
            <person name="Lau A.O."/>
            <person name="Roalson E.H."/>
            <person name="Silva J.C."/>
            <person name="Silva M.G."/>
            <person name="Suarez C.E."/>
            <person name="Ueti M.W."/>
            <person name="Nene V.M."/>
            <person name="Mealey R.H."/>
            <person name="Knowles D.P."/>
            <person name="Brayton K.A."/>
        </authorList>
    </citation>
    <scope>NUCLEOTIDE SEQUENCE [LARGE SCALE GENOMIC DNA]</scope>
    <source>
        <strain evidence="4 5">WA</strain>
    </source>
</reference>
<dbReference type="KEGG" id="beq:BEWA_001390"/>
<keyword evidence="2" id="KW-0496">Mitochondrion</keyword>
<dbReference type="InterPro" id="IPR048280">
    <property type="entry name" value="COX6B-like"/>
</dbReference>
<sequence>MEIDRSKVTSPKDLQYWKSYDNYTLDNPHVGDPRSLQMTQRLYCFIRYTMFCRCCRELGEDDPRCKYQYYRAEVACTQDFLDLVNQHREAGTCGMDLLPGDRIVGTR</sequence>
<protein>
    <submittedName>
        <fullName evidence="4">Uncharacterized protein</fullName>
    </submittedName>
</protein>
<evidence type="ECO:0000256" key="1">
    <source>
        <dbReference type="ARBA" id="ARBA00004173"/>
    </source>
</evidence>
<dbReference type="AlphaFoldDB" id="L0AYR1"/>
<accession>L0AYR1</accession>
<evidence type="ECO:0000313" key="4">
    <source>
        <dbReference type="EMBL" id="AFZ80732.1"/>
    </source>
</evidence>
<keyword evidence="3" id="KW-1015">Disulfide bond</keyword>
<dbReference type="Proteomes" id="UP000031512">
    <property type="component" value="Chromosome 3"/>
</dbReference>
<dbReference type="Pfam" id="PF02297">
    <property type="entry name" value="COX6B"/>
    <property type="match status" value="1"/>
</dbReference>
<gene>
    <name evidence="4" type="ORF">BEWA_001390</name>
</gene>
<dbReference type="RefSeq" id="XP_004830398.1">
    <property type="nucleotide sequence ID" value="XM_004830341.1"/>
</dbReference>
<dbReference type="VEuPathDB" id="PiroplasmaDB:BEWA_001390"/>
<dbReference type="SUPFAM" id="SSF47694">
    <property type="entry name" value="Cytochrome c oxidase subunit h"/>
    <property type="match status" value="1"/>
</dbReference>
<organism evidence="4 5">
    <name type="scientific">Theileria equi strain WA</name>
    <dbReference type="NCBI Taxonomy" id="1537102"/>
    <lineage>
        <taxon>Eukaryota</taxon>
        <taxon>Sar</taxon>
        <taxon>Alveolata</taxon>
        <taxon>Apicomplexa</taxon>
        <taxon>Aconoidasida</taxon>
        <taxon>Piroplasmida</taxon>
        <taxon>Theileriidae</taxon>
        <taxon>Theileria</taxon>
    </lineage>
</organism>
<dbReference type="GO" id="GO:0005739">
    <property type="term" value="C:mitochondrion"/>
    <property type="evidence" value="ECO:0007669"/>
    <property type="project" value="UniProtKB-SubCell"/>
</dbReference>
<dbReference type="eggNOG" id="ENOG502SUTY">
    <property type="taxonomic scope" value="Eukaryota"/>
</dbReference>
<keyword evidence="5" id="KW-1185">Reference proteome</keyword>
<dbReference type="STRING" id="1537102.L0AYR1"/>
<dbReference type="GeneID" id="15804647"/>
<dbReference type="OrthoDB" id="1107506at2759"/>
<dbReference type="CDD" id="cd00926">
    <property type="entry name" value="Cyt_c_Oxidase_VIb"/>
    <property type="match status" value="1"/>
</dbReference>
<dbReference type="InterPro" id="IPR036549">
    <property type="entry name" value="CX6/COA6-like_sf"/>
</dbReference>
<name>L0AYR1_THEEQ</name>
<evidence type="ECO:0000256" key="3">
    <source>
        <dbReference type="ARBA" id="ARBA00023157"/>
    </source>
</evidence>
<evidence type="ECO:0000313" key="5">
    <source>
        <dbReference type="Proteomes" id="UP000031512"/>
    </source>
</evidence>
<proteinExistence type="predicted"/>